<reference evidence="1" key="1">
    <citation type="submission" date="2018-06" db="EMBL/GenBank/DDBJ databases">
        <authorList>
            <person name="Zhirakovskaya E."/>
        </authorList>
    </citation>
    <scope>NUCLEOTIDE SEQUENCE</scope>
</reference>
<name>A0A3B0UT11_9ZZZZ</name>
<protein>
    <submittedName>
        <fullName evidence="1">Uncharacterized protein</fullName>
    </submittedName>
</protein>
<accession>A0A3B0UT11</accession>
<sequence length="34" mass="4065">MTTANREQQILRIKSTSFQTELDEQLKEHLQPYS</sequence>
<organism evidence="1">
    <name type="scientific">hydrothermal vent metagenome</name>
    <dbReference type="NCBI Taxonomy" id="652676"/>
    <lineage>
        <taxon>unclassified sequences</taxon>
        <taxon>metagenomes</taxon>
        <taxon>ecological metagenomes</taxon>
    </lineage>
</organism>
<proteinExistence type="predicted"/>
<dbReference type="EMBL" id="UOEU01000520">
    <property type="protein sequence ID" value="VAW34241.1"/>
    <property type="molecule type" value="Genomic_DNA"/>
</dbReference>
<evidence type="ECO:0000313" key="1">
    <source>
        <dbReference type="EMBL" id="VAW34241.1"/>
    </source>
</evidence>
<gene>
    <name evidence="1" type="ORF">MNBD_CHLOROFLEXI01-261</name>
</gene>
<dbReference type="AlphaFoldDB" id="A0A3B0UT11"/>